<sequence length="128" mass="14869">MMSTAIKDKCANIHHFYQPKNMYDLCSKLEIPIVQADLIKWRSFLQFHYNQYIIHLNDQSEYKETAIAKEIGHFFLHSHTTQFKISSTSISLTKHQKAEGILFATLLITDDAMYHLSSFNTKNARGQS</sequence>
<dbReference type="Proteomes" id="UP000252100">
    <property type="component" value="Chromosome"/>
</dbReference>
<name>A0A345C2C2_9BACI</name>
<evidence type="ECO:0008006" key="3">
    <source>
        <dbReference type="Google" id="ProtNLM"/>
    </source>
</evidence>
<reference evidence="1 2" key="1">
    <citation type="journal article" date="2018" name="J. Microbiol.">
        <title>Salicibibacter kimchii gen. nov., sp. nov., a moderately halophilic and alkalitolerant bacterium in the family Bacillaceae, isolated from kimchi.</title>
        <authorList>
            <person name="Jang J.Y."/>
            <person name="Oh Y.J."/>
            <person name="Lim S.K."/>
            <person name="Park H.K."/>
            <person name="Lee C."/>
            <person name="Kim J.Y."/>
            <person name="Lee M.A."/>
            <person name="Choi H.J."/>
        </authorList>
    </citation>
    <scope>NUCLEOTIDE SEQUENCE [LARGE SCALE GENOMIC DNA]</scope>
    <source>
        <strain evidence="1 2">NKC1-1</strain>
    </source>
</reference>
<accession>A0A345C2C2</accession>
<evidence type="ECO:0000313" key="2">
    <source>
        <dbReference type="Proteomes" id="UP000252100"/>
    </source>
</evidence>
<evidence type="ECO:0000313" key="1">
    <source>
        <dbReference type="EMBL" id="AXF57353.1"/>
    </source>
</evidence>
<dbReference type="AlphaFoldDB" id="A0A345C2C2"/>
<dbReference type="EMBL" id="CP031092">
    <property type="protein sequence ID" value="AXF57353.1"/>
    <property type="molecule type" value="Genomic_DNA"/>
</dbReference>
<protein>
    <recommendedName>
        <fullName evidence="3">ImmA/IrrE family metallo-endopeptidase</fullName>
    </recommendedName>
</protein>
<gene>
    <name evidence="1" type="ORF">DT065_16035</name>
</gene>
<dbReference type="RefSeq" id="WP_114375090.1">
    <property type="nucleotide sequence ID" value="NZ_CP031092.1"/>
</dbReference>
<dbReference type="KEGG" id="rue:DT065_16035"/>
<organism evidence="1 2">
    <name type="scientific">Salicibibacter kimchii</name>
    <dbReference type="NCBI Taxonomy" id="2099786"/>
    <lineage>
        <taxon>Bacteria</taxon>
        <taxon>Bacillati</taxon>
        <taxon>Bacillota</taxon>
        <taxon>Bacilli</taxon>
        <taxon>Bacillales</taxon>
        <taxon>Bacillaceae</taxon>
        <taxon>Salicibibacter</taxon>
    </lineage>
</organism>
<proteinExistence type="predicted"/>
<dbReference type="OrthoDB" id="9816277at2"/>
<keyword evidence="2" id="KW-1185">Reference proteome</keyword>